<feature type="signal peptide" evidence="9">
    <location>
        <begin position="1"/>
        <end position="27"/>
    </location>
</feature>
<dbReference type="HOGENOM" id="CLU_2281949_0_0_1"/>
<evidence type="ECO:0000256" key="3">
    <source>
        <dbReference type="ARBA" id="ARBA00022473"/>
    </source>
</evidence>
<evidence type="ECO:0000259" key="10">
    <source>
        <dbReference type="PROSITE" id="PS51697"/>
    </source>
</evidence>
<comment type="subcellular location">
    <subcellularLocation>
        <location evidence="1">Nucleus</location>
    </subcellularLocation>
</comment>
<dbReference type="EnsemblPlants" id="OMERI08G05480.1">
    <property type="protein sequence ID" value="OMERI08G05480.1"/>
    <property type="gene ID" value="OMERI08G05480"/>
</dbReference>
<evidence type="ECO:0000313" key="12">
    <source>
        <dbReference type="Proteomes" id="UP000008021"/>
    </source>
</evidence>
<protein>
    <recommendedName>
        <fullName evidence="10">ALOG domain-containing protein</fullName>
    </recommendedName>
</protein>
<dbReference type="AlphaFoldDB" id="A0A0E0EIW9"/>
<dbReference type="Gramene" id="OMERI08G05480.1">
    <property type="protein sequence ID" value="OMERI08G05480.1"/>
    <property type="gene ID" value="OMERI08G05480"/>
</dbReference>
<dbReference type="PANTHER" id="PTHR31165:SF122">
    <property type="entry name" value="PROTEIN G1-LIKE1"/>
    <property type="match status" value="1"/>
</dbReference>
<keyword evidence="12" id="KW-1185">Reference proteome</keyword>
<evidence type="ECO:0000256" key="1">
    <source>
        <dbReference type="ARBA" id="ARBA00004123"/>
    </source>
</evidence>
<dbReference type="GO" id="GO:0003677">
    <property type="term" value="F:DNA binding"/>
    <property type="evidence" value="ECO:0007669"/>
    <property type="project" value="UniProtKB-KW"/>
</dbReference>
<evidence type="ECO:0000256" key="7">
    <source>
        <dbReference type="ARBA" id="ARBA00023242"/>
    </source>
</evidence>
<keyword evidence="4" id="KW-0805">Transcription regulation</keyword>
<keyword evidence="5" id="KW-0238">DNA-binding</keyword>
<reference evidence="11" key="2">
    <citation type="submission" date="2018-05" db="EMBL/GenBank/DDBJ databases">
        <title>OmerRS3 (Oryza meridionalis Reference Sequence Version 3).</title>
        <authorList>
            <person name="Zhang J."/>
            <person name="Kudrna D."/>
            <person name="Lee S."/>
            <person name="Talag J."/>
            <person name="Welchert J."/>
            <person name="Wing R.A."/>
        </authorList>
    </citation>
    <scope>NUCLEOTIDE SEQUENCE [LARGE SCALE GENOMIC DNA]</scope>
    <source>
        <strain evidence="11">cv. OR44</strain>
    </source>
</reference>
<organism evidence="11">
    <name type="scientific">Oryza meridionalis</name>
    <dbReference type="NCBI Taxonomy" id="40149"/>
    <lineage>
        <taxon>Eukaryota</taxon>
        <taxon>Viridiplantae</taxon>
        <taxon>Streptophyta</taxon>
        <taxon>Embryophyta</taxon>
        <taxon>Tracheophyta</taxon>
        <taxon>Spermatophyta</taxon>
        <taxon>Magnoliopsida</taxon>
        <taxon>Liliopsida</taxon>
        <taxon>Poales</taxon>
        <taxon>Poaceae</taxon>
        <taxon>BOP clade</taxon>
        <taxon>Oryzoideae</taxon>
        <taxon>Oryzeae</taxon>
        <taxon>Oryzinae</taxon>
        <taxon>Oryza</taxon>
    </lineage>
</organism>
<feature type="domain" description="ALOG" evidence="10">
    <location>
        <begin position="1"/>
        <end position="102"/>
    </location>
</feature>
<dbReference type="GO" id="GO:0009416">
    <property type="term" value="P:response to light stimulus"/>
    <property type="evidence" value="ECO:0007669"/>
    <property type="project" value="TreeGrafter"/>
</dbReference>
<evidence type="ECO:0000256" key="5">
    <source>
        <dbReference type="ARBA" id="ARBA00023125"/>
    </source>
</evidence>
<feature type="region of interest" description="Disordered" evidence="8">
    <location>
        <begin position="28"/>
        <end position="51"/>
    </location>
</feature>
<dbReference type="Pfam" id="PF04852">
    <property type="entry name" value="ALOG_dom"/>
    <property type="match status" value="1"/>
</dbReference>
<keyword evidence="3" id="KW-0217">Developmental protein</keyword>
<comment type="similarity">
    <text evidence="2">Belongs to the plant homeotic and developmental regulators ALOG protein family.</text>
</comment>
<name>A0A0E0EIW9_9ORYZ</name>
<evidence type="ECO:0000256" key="4">
    <source>
        <dbReference type="ARBA" id="ARBA00023015"/>
    </source>
</evidence>
<evidence type="ECO:0000256" key="8">
    <source>
        <dbReference type="SAM" id="MobiDB-lite"/>
    </source>
</evidence>
<dbReference type="STRING" id="40149.A0A0E0EIW9"/>
<accession>A0A0E0EIW9</accession>
<dbReference type="GO" id="GO:0005634">
    <property type="term" value="C:nucleus"/>
    <property type="evidence" value="ECO:0007669"/>
    <property type="project" value="UniProtKB-SubCell"/>
</dbReference>
<dbReference type="Proteomes" id="UP000008021">
    <property type="component" value="Chromosome 8"/>
</dbReference>
<keyword evidence="6" id="KW-0804">Transcription</keyword>
<keyword evidence="7" id="KW-0539">Nucleus</keyword>
<reference evidence="11" key="1">
    <citation type="submission" date="2015-04" db="UniProtKB">
        <authorList>
            <consortium name="EnsemblPlants"/>
        </authorList>
    </citation>
    <scope>IDENTIFICATION</scope>
</reference>
<dbReference type="GO" id="GO:0009299">
    <property type="term" value="P:mRNA transcription"/>
    <property type="evidence" value="ECO:0007669"/>
    <property type="project" value="TreeGrafter"/>
</dbReference>
<proteinExistence type="inferred from homology"/>
<dbReference type="InterPro" id="IPR040222">
    <property type="entry name" value="ALOG"/>
</dbReference>
<dbReference type="PANTHER" id="PTHR31165">
    <property type="entry name" value="PROTEIN G1-LIKE2"/>
    <property type="match status" value="1"/>
</dbReference>
<evidence type="ECO:0000256" key="6">
    <source>
        <dbReference type="ARBA" id="ARBA00023163"/>
    </source>
</evidence>
<sequence>MSVLSPISLLISLFSLSFLSQMARTAAGGVERGSGSGGRVRSRRSHPSPLAPCPCPLRQAWGSLDVLVGHLRAAFEEHGGHPEANPFSARAVRLYLREVRDS</sequence>
<dbReference type="PROSITE" id="PS51697">
    <property type="entry name" value="ALOG"/>
    <property type="match status" value="1"/>
</dbReference>
<keyword evidence="9" id="KW-0732">Signal</keyword>
<feature type="chain" id="PRO_5002358048" description="ALOG domain-containing protein" evidence="9">
    <location>
        <begin position="28"/>
        <end position="102"/>
    </location>
</feature>
<evidence type="ECO:0000256" key="2">
    <source>
        <dbReference type="ARBA" id="ARBA00010308"/>
    </source>
</evidence>
<dbReference type="InterPro" id="IPR006936">
    <property type="entry name" value="ALOG_dom"/>
</dbReference>
<evidence type="ECO:0000256" key="9">
    <source>
        <dbReference type="SAM" id="SignalP"/>
    </source>
</evidence>
<evidence type="ECO:0000313" key="11">
    <source>
        <dbReference type="EnsemblPlants" id="OMERI08G05480.1"/>
    </source>
</evidence>